<accession>A0A2A4ER13</accession>
<comment type="caution">
    <text evidence="1">The sequence shown here is derived from an EMBL/GenBank/DDBJ whole genome shotgun (WGS) entry which is preliminary data.</text>
</comment>
<evidence type="ECO:0000313" key="1">
    <source>
        <dbReference type="EMBL" id="PCE23127.1"/>
    </source>
</evidence>
<evidence type="ECO:0000313" key="2">
    <source>
        <dbReference type="Proteomes" id="UP000218022"/>
    </source>
</evidence>
<protein>
    <submittedName>
        <fullName evidence="1">Uncharacterized protein</fullName>
    </submittedName>
</protein>
<dbReference type="EMBL" id="MTZV01000006">
    <property type="protein sequence ID" value="PCE23127.1"/>
    <property type="molecule type" value="Genomic_DNA"/>
</dbReference>
<reference evidence="1 2" key="1">
    <citation type="submission" date="2017-01" db="EMBL/GenBank/DDBJ databases">
        <title>Whole-Genome Shotgun Sequencing of Two beta-Proteobacterial Species in Search of the Bulgecin Biosynthetic Cluster.</title>
        <authorList>
            <person name="Horsman M.E."/>
            <person name="Marous D.R."/>
            <person name="Li R."/>
            <person name="Oliver R.A."/>
            <person name="Byun B."/>
            <person name="Emrich S.J."/>
            <person name="Boggess B."/>
            <person name="Townsend C.A."/>
            <person name="Mobashery S."/>
        </authorList>
    </citation>
    <scope>NUCLEOTIDE SEQUENCE [LARGE SCALE GENOMIC DNA]</scope>
    <source>
        <strain evidence="1 2">ATCC 31363</strain>
    </source>
</reference>
<sequence>MLIEIRLTRYLQRMIVGTVAHQTTILPMPAHMNPGYALAMLNCFQLMHATNKKHMIRMGKTDVHGQSCTASRHVVRLIDNINHADHIGMSSPVGPYRNTVVTNQ</sequence>
<proteinExistence type="predicted"/>
<gene>
    <name evidence="1" type="ORF">BWP39_25915</name>
</gene>
<dbReference type="RefSeq" id="WP_096725104.1">
    <property type="nucleotide sequence ID" value="NZ_MTZV01000006.1"/>
</dbReference>
<organism evidence="1 2">
    <name type="scientific">Paraburkholderia acidicola</name>
    <dbReference type="NCBI Taxonomy" id="1912599"/>
    <lineage>
        <taxon>Bacteria</taxon>
        <taxon>Pseudomonadati</taxon>
        <taxon>Pseudomonadota</taxon>
        <taxon>Betaproteobacteria</taxon>
        <taxon>Burkholderiales</taxon>
        <taxon>Burkholderiaceae</taxon>
        <taxon>Paraburkholderia</taxon>
    </lineage>
</organism>
<dbReference type="Proteomes" id="UP000218022">
    <property type="component" value="Unassembled WGS sequence"/>
</dbReference>
<name>A0A2A4ER13_9BURK</name>
<dbReference type="AlphaFoldDB" id="A0A2A4ER13"/>